<evidence type="ECO:0000256" key="6">
    <source>
        <dbReference type="ARBA" id="ARBA00022592"/>
    </source>
</evidence>
<dbReference type="OMA" id="WKHGIET"/>
<evidence type="ECO:0000256" key="5">
    <source>
        <dbReference type="ARBA" id="ARBA00022490"/>
    </source>
</evidence>
<dbReference type="AlphaFoldDB" id="A0A3D4V4K6"/>
<dbReference type="SUPFAM" id="SSF109755">
    <property type="entry name" value="PhoU-like"/>
    <property type="match status" value="1"/>
</dbReference>
<evidence type="ECO:0000256" key="7">
    <source>
        <dbReference type="ARBA" id="ARBA00056181"/>
    </source>
</evidence>
<comment type="similarity">
    <text evidence="2 8">Belongs to the PhoU family.</text>
</comment>
<keyword evidence="5 8" id="KW-0963">Cytoplasm</keyword>
<gene>
    <name evidence="10" type="primary">phoU</name>
    <name evidence="10" type="ORF">DGD08_02385</name>
</gene>
<dbReference type="GO" id="GO:0030643">
    <property type="term" value="P:intracellular phosphate ion homeostasis"/>
    <property type="evidence" value="ECO:0007669"/>
    <property type="project" value="InterPro"/>
</dbReference>
<feature type="domain" description="PhoU" evidence="9">
    <location>
        <begin position="23"/>
        <end position="110"/>
    </location>
</feature>
<dbReference type="Pfam" id="PF01895">
    <property type="entry name" value="PhoU"/>
    <property type="match status" value="2"/>
</dbReference>
<accession>A0A3D4V4K6</accession>
<protein>
    <recommendedName>
        <fullName evidence="8">Phosphate-specific transport system accessory protein PhoU</fullName>
    </recommendedName>
</protein>
<dbReference type="InterPro" id="IPR028366">
    <property type="entry name" value="PhoU"/>
</dbReference>
<keyword evidence="4 8" id="KW-0813">Transport</keyword>
<evidence type="ECO:0000313" key="10">
    <source>
        <dbReference type="EMBL" id="HCT56041.1"/>
    </source>
</evidence>
<comment type="caution">
    <text evidence="10">The sequence shown here is derived from an EMBL/GenBank/DDBJ whole genome shotgun (WGS) entry which is preliminary data.</text>
</comment>
<comment type="function">
    <text evidence="7 8">Plays a role in the regulation of phosphate uptake.</text>
</comment>
<comment type="subcellular location">
    <subcellularLocation>
        <location evidence="1 8">Cytoplasm</location>
    </subcellularLocation>
</comment>
<dbReference type="InterPro" id="IPR038078">
    <property type="entry name" value="PhoU-like_sf"/>
</dbReference>
<evidence type="ECO:0000256" key="3">
    <source>
        <dbReference type="ARBA" id="ARBA00011738"/>
    </source>
</evidence>
<dbReference type="PANTHER" id="PTHR42930">
    <property type="entry name" value="PHOSPHATE-SPECIFIC TRANSPORT SYSTEM ACCESSORY PROTEIN PHOU"/>
    <property type="match status" value="1"/>
</dbReference>
<dbReference type="Proteomes" id="UP000264071">
    <property type="component" value="Unassembled WGS sequence"/>
</dbReference>
<evidence type="ECO:0000256" key="8">
    <source>
        <dbReference type="PIRNR" id="PIRNR003107"/>
    </source>
</evidence>
<reference evidence="10 11" key="1">
    <citation type="journal article" date="2018" name="Nat. Biotechnol.">
        <title>A standardized bacterial taxonomy based on genome phylogeny substantially revises the tree of life.</title>
        <authorList>
            <person name="Parks D.H."/>
            <person name="Chuvochina M."/>
            <person name="Waite D.W."/>
            <person name="Rinke C."/>
            <person name="Skarshewski A."/>
            <person name="Chaumeil P.A."/>
            <person name="Hugenholtz P."/>
        </authorList>
    </citation>
    <scope>NUCLEOTIDE SEQUENCE [LARGE SCALE GENOMIC DNA]</scope>
    <source>
        <strain evidence="10">UBA8844</strain>
    </source>
</reference>
<name>A0A3D4V4K6_9BACT</name>
<comment type="subunit">
    <text evidence="3 8">Homodimer.</text>
</comment>
<evidence type="ECO:0000313" key="11">
    <source>
        <dbReference type="Proteomes" id="UP000264071"/>
    </source>
</evidence>
<dbReference type="GO" id="GO:0045936">
    <property type="term" value="P:negative regulation of phosphate metabolic process"/>
    <property type="evidence" value="ECO:0007669"/>
    <property type="project" value="InterPro"/>
</dbReference>
<feature type="domain" description="PhoU" evidence="9">
    <location>
        <begin position="127"/>
        <end position="211"/>
    </location>
</feature>
<dbReference type="FunFam" id="1.20.58.220:FF:000004">
    <property type="entry name" value="Phosphate-specific transport system accessory protein PhoU"/>
    <property type="match status" value="1"/>
</dbReference>
<evidence type="ECO:0000259" key="9">
    <source>
        <dbReference type="Pfam" id="PF01895"/>
    </source>
</evidence>
<dbReference type="Gene3D" id="1.20.58.220">
    <property type="entry name" value="Phosphate transport system protein phou homolog 2, domain 2"/>
    <property type="match status" value="2"/>
</dbReference>
<dbReference type="GO" id="GO:0005737">
    <property type="term" value="C:cytoplasm"/>
    <property type="evidence" value="ECO:0007669"/>
    <property type="project" value="UniProtKB-SubCell"/>
</dbReference>
<proteinExistence type="inferred from homology"/>
<organism evidence="10 11">
    <name type="scientific">Gemmatimonas aurantiaca</name>
    <dbReference type="NCBI Taxonomy" id="173480"/>
    <lineage>
        <taxon>Bacteria</taxon>
        <taxon>Pseudomonadati</taxon>
        <taxon>Gemmatimonadota</taxon>
        <taxon>Gemmatimonadia</taxon>
        <taxon>Gemmatimonadales</taxon>
        <taxon>Gemmatimonadaceae</taxon>
        <taxon>Gemmatimonas</taxon>
    </lineage>
</organism>
<dbReference type="PIRSF" id="PIRSF003107">
    <property type="entry name" value="PhoU"/>
    <property type="match status" value="1"/>
</dbReference>
<evidence type="ECO:0000256" key="4">
    <source>
        <dbReference type="ARBA" id="ARBA00022448"/>
    </source>
</evidence>
<dbReference type="EMBL" id="DPIY01000002">
    <property type="protein sequence ID" value="HCT56041.1"/>
    <property type="molecule type" value="Genomic_DNA"/>
</dbReference>
<dbReference type="GO" id="GO:0006817">
    <property type="term" value="P:phosphate ion transport"/>
    <property type="evidence" value="ECO:0007669"/>
    <property type="project" value="UniProtKB-KW"/>
</dbReference>
<evidence type="ECO:0000256" key="2">
    <source>
        <dbReference type="ARBA" id="ARBA00008107"/>
    </source>
</evidence>
<dbReference type="NCBIfam" id="TIGR02135">
    <property type="entry name" value="phoU_full"/>
    <property type="match status" value="1"/>
</dbReference>
<sequence>MNPQSLPGYRHFHDDLSALTQQLLDMSEQAESLVALAMEAVLERDADKADAVIDADEALDRTEVEAEERAIGMLALQQPMARDLRFLVGAIKVSSDLERVGDHAVNIAQATVRMAEIKAPLPTLPALTDMSRRARAMLSNALDAFIRGDGALGRAVGKADDEVDALHGEIYRTLSSGMMNDPRIIPMALELLLVSRNLERIADLATNIGENAVYLAEGKQIRHRYDETHENPHQP</sequence>
<dbReference type="PANTHER" id="PTHR42930:SF3">
    <property type="entry name" value="PHOSPHATE-SPECIFIC TRANSPORT SYSTEM ACCESSORY PROTEIN PHOU"/>
    <property type="match status" value="1"/>
</dbReference>
<evidence type="ECO:0000256" key="1">
    <source>
        <dbReference type="ARBA" id="ARBA00004496"/>
    </source>
</evidence>
<dbReference type="InterPro" id="IPR026022">
    <property type="entry name" value="PhoU_dom"/>
</dbReference>
<keyword evidence="6 8" id="KW-0592">Phosphate transport</keyword>